<accession>A0A6M0QWJ9</accession>
<evidence type="ECO:0000313" key="1">
    <source>
        <dbReference type="EMBL" id="NEY91829.1"/>
    </source>
</evidence>
<sequence length="392" mass="43503">MPRLYNKDISRAELEAASGALQHAAGVRLMTLGDGLERGVRMLEFRTGSGLRFSVLIDRAMDIADCDYRGVAIGWHSPAGFRNPGLHDYEGEGGLGWLRSFSGLMVTCGLDHILFMYDAPADNYFYGPRRKVSQSIHGRVGTIPARLTGYGESWDGDQCVLWAEGVVSQGTVFGEHLELHRRIEVDLGGNDIRLTDRVVNRGFYRTPHMFCYHINVGHPVLEAGARYLAPIADVVWAAHEGSYQAQGVGYRRLPGPRMDFREQVWQHELAADSKGEVPVALVNDRLGLGFMVTTRKDQFPCQYEWQNLQSGQYALGIEPSTNHVLGQGEARARGELIWLNHGDTRRYDTVFSVLTDADAIAAAEARIRGVATQPDMDYPPLSGVFRPIGGRQ</sequence>
<dbReference type="GO" id="GO:0030246">
    <property type="term" value="F:carbohydrate binding"/>
    <property type="evidence" value="ECO:0007669"/>
    <property type="project" value="InterPro"/>
</dbReference>
<reference evidence="1 2" key="1">
    <citation type="submission" date="2020-02" db="EMBL/GenBank/DDBJ databases">
        <authorList>
            <person name="Chen W.-M."/>
        </authorList>
    </citation>
    <scope>NUCLEOTIDE SEQUENCE [LARGE SCALE GENOMIC DNA]</scope>
    <source>
        <strain evidence="1 2">KMS-5</strain>
    </source>
</reference>
<proteinExistence type="predicted"/>
<dbReference type="Pfam" id="PF14486">
    <property type="entry name" value="DUF4432"/>
    <property type="match status" value="1"/>
</dbReference>
<dbReference type="Gene3D" id="2.70.98.10">
    <property type="match status" value="1"/>
</dbReference>
<gene>
    <name evidence="1" type="ORF">G4Z14_16180</name>
</gene>
<keyword evidence="2" id="KW-1185">Reference proteome</keyword>
<dbReference type="Proteomes" id="UP000477782">
    <property type="component" value="Unassembled WGS sequence"/>
</dbReference>
<dbReference type="AlphaFoldDB" id="A0A6M0QWJ9"/>
<comment type="caution">
    <text evidence="1">The sequence shown here is derived from an EMBL/GenBank/DDBJ whole genome shotgun (WGS) entry which is preliminary data.</text>
</comment>
<dbReference type="InterPro" id="IPR027839">
    <property type="entry name" value="DUF4432"/>
</dbReference>
<dbReference type="CDD" id="cd09023">
    <property type="entry name" value="Aldose_epim_Ec_c4013"/>
    <property type="match status" value="1"/>
</dbReference>
<dbReference type="RefSeq" id="WP_164627610.1">
    <property type="nucleotide sequence ID" value="NZ_JAAIVJ010000014.1"/>
</dbReference>
<protein>
    <submittedName>
        <fullName evidence="1">Aldose 1-epimerase family protein</fullName>
    </submittedName>
</protein>
<dbReference type="InterPro" id="IPR014718">
    <property type="entry name" value="GH-type_carb-bd"/>
</dbReference>
<organism evidence="1 2">
    <name type="scientific">Tabrizicola oligotrophica</name>
    <dbReference type="NCBI Taxonomy" id="2710650"/>
    <lineage>
        <taxon>Bacteria</taxon>
        <taxon>Pseudomonadati</taxon>
        <taxon>Pseudomonadota</taxon>
        <taxon>Alphaproteobacteria</taxon>
        <taxon>Rhodobacterales</taxon>
        <taxon>Paracoccaceae</taxon>
        <taxon>Tabrizicola</taxon>
    </lineage>
</organism>
<dbReference type="EMBL" id="JAAIVJ010000014">
    <property type="protein sequence ID" value="NEY91829.1"/>
    <property type="molecule type" value="Genomic_DNA"/>
</dbReference>
<evidence type="ECO:0000313" key="2">
    <source>
        <dbReference type="Proteomes" id="UP000477782"/>
    </source>
</evidence>
<name>A0A6M0QWJ9_9RHOB</name>